<reference evidence="1 2" key="1">
    <citation type="submission" date="2017-04" db="EMBL/GenBank/DDBJ databases">
        <authorList>
            <person name="Afonso C.L."/>
            <person name="Miller P.J."/>
            <person name="Scott M.A."/>
            <person name="Spackman E."/>
            <person name="Goraichik I."/>
            <person name="Dimitrov K.M."/>
            <person name="Suarez D.L."/>
            <person name="Swayne D.E."/>
        </authorList>
    </citation>
    <scope>NUCLEOTIDE SEQUENCE [LARGE SCALE GENOMIC DNA]</scope>
    <source>
        <strain evidence="1 2">USBA 355</strain>
    </source>
</reference>
<dbReference type="RefSeq" id="WP_085125833.1">
    <property type="nucleotide sequence ID" value="NZ_FWZX01000033.1"/>
</dbReference>
<dbReference type="PIRSF" id="PIRSF010372">
    <property type="entry name" value="PaiB"/>
    <property type="match status" value="1"/>
</dbReference>
<dbReference type="Proteomes" id="UP000192917">
    <property type="component" value="Unassembled WGS sequence"/>
</dbReference>
<dbReference type="PANTHER" id="PTHR35802:SF1">
    <property type="entry name" value="PROTEASE SYNTHASE AND SPORULATION PROTEIN PAI 2"/>
    <property type="match status" value="1"/>
</dbReference>
<evidence type="ECO:0000313" key="2">
    <source>
        <dbReference type="Proteomes" id="UP000192917"/>
    </source>
</evidence>
<protein>
    <submittedName>
        <fullName evidence="1">Negative transcriptional regulator, PaiB family</fullName>
    </submittedName>
</protein>
<keyword evidence="2" id="KW-1185">Reference proteome</keyword>
<dbReference type="InterPro" id="IPR012349">
    <property type="entry name" value="Split_barrel_FMN-bd"/>
</dbReference>
<dbReference type="AlphaFoldDB" id="A0A1Y6CSK7"/>
<dbReference type="InterPro" id="IPR007396">
    <property type="entry name" value="TR_PAI2-type"/>
</dbReference>
<name>A0A1Y6CSK7_9PROT</name>
<dbReference type="PANTHER" id="PTHR35802">
    <property type="entry name" value="PROTEASE SYNTHASE AND SPORULATION PROTEIN PAI 2"/>
    <property type="match status" value="1"/>
</dbReference>
<dbReference type="Gene3D" id="2.30.110.10">
    <property type="entry name" value="Electron Transport, Fmn-binding Protein, Chain A"/>
    <property type="match status" value="1"/>
</dbReference>
<gene>
    <name evidence="1" type="ORF">SAMN05428998_13362</name>
</gene>
<accession>A0A1Y6CSK7</accession>
<sequence>MFLPPVFRLDAPEAIAELIAAHSFALLVTAGPEGPEASHLPLLHRPDEGRLLGHLAAANPQSASLRRLAGSGGRALVVFSGPHAYVSPSLYRPGPAVPTWNYLSVQVSGPVALLGDAETAGLLDALTATYEAGRAEPWSTAGQDPAFLAKMRGNVLGFAIATERVEAKAKLSQNRAAADRAGVAAGLAAEPDPAARATADWMTRLGIA</sequence>
<proteinExistence type="predicted"/>
<evidence type="ECO:0000313" key="1">
    <source>
        <dbReference type="EMBL" id="SMF74925.1"/>
    </source>
</evidence>
<organism evidence="1 2">
    <name type="scientific">Tistlia consotensis USBA 355</name>
    <dbReference type="NCBI Taxonomy" id="560819"/>
    <lineage>
        <taxon>Bacteria</taxon>
        <taxon>Pseudomonadati</taxon>
        <taxon>Pseudomonadota</taxon>
        <taxon>Alphaproteobacteria</taxon>
        <taxon>Rhodospirillales</taxon>
        <taxon>Rhodovibrionaceae</taxon>
        <taxon>Tistlia</taxon>
    </lineage>
</organism>
<dbReference type="STRING" id="560819.SAMN05428998_13362"/>
<dbReference type="Pfam" id="PF04299">
    <property type="entry name" value="FMN_bind_2"/>
    <property type="match status" value="1"/>
</dbReference>
<dbReference type="EMBL" id="FWZX01000033">
    <property type="protein sequence ID" value="SMF74925.1"/>
    <property type="molecule type" value="Genomic_DNA"/>
</dbReference>
<dbReference type="SUPFAM" id="SSF50475">
    <property type="entry name" value="FMN-binding split barrel"/>
    <property type="match status" value="1"/>
</dbReference>